<dbReference type="InterPro" id="IPR001119">
    <property type="entry name" value="SLH_dom"/>
</dbReference>
<evidence type="ECO:0000256" key="1">
    <source>
        <dbReference type="ARBA" id="ARBA00008769"/>
    </source>
</evidence>
<dbReference type="PROSITE" id="PS51272">
    <property type="entry name" value="SLH"/>
    <property type="match status" value="1"/>
</dbReference>
<accession>A0ABR8KFH8</accession>
<evidence type="ECO:0000256" key="3">
    <source>
        <dbReference type="SAM" id="MobiDB-lite"/>
    </source>
</evidence>
<dbReference type="InterPro" id="IPR007049">
    <property type="entry name" value="Carb-sel_porin_OprB"/>
</dbReference>
<feature type="domain" description="SLH" evidence="4">
    <location>
        <begin position="105"/>
        <end position="169"/>
    </location>
</feature>
<sequence length="624" mass="65878">MRKYLLASAGGAGFLWIIGGLLPAQALTKLNISDENALIDRHPVSYNQTDYFVAQELNPKDLSSINQEQKNENLGLDNTANSLPEITPKPANSSPSSEKLAQVTSVTQLSDVQPTDWAFQALQSVVERYGCIAGYPNLTYRGNRALTRYEFAAGLNACLDRVNELIATATGDLVNKEDLATLQKLQEQFAAELTTLRGRVDAVEARTAEIEANQFSTTTKLNGEAIIAAIGATGGAPDTDDPNIILVNRVRLNLTTSFTGKDLLITGLQAYNFLGGTDGSGSLQQSLGLASPLLSSSSARTSFEPQFPGVNVNTLSTFGANSVQLYKLLYIFPVAKKLTLFAGTAAETSDAFPAITPFYGEGQESISRFAGLNPVLRVSGGTSGSGLASAAGFIYTVSPNLDFRALYGSVNANLPQKSANEALPGVSTTPLGGGFFSGSSVIAAQLTFKPTRDLDIGLNYANSYHEINILGTGLISSDIGALGGVAAGTPVKLNSVGGTLTWRFSPKIALSGYGAALFVDDSSGDVDASTTFTSWMVGVHFSDLFKSGNNAGIIFGQPLYRSDASGAAVLGSNRATPYHLEGYYRVKLSDNISITPGAFVLFNPEGDSRNETTTVGVLRTTFTF</sequence>
<dbReference type="InterPro" id="IPR051465">
    <property type="entry name" value="Cell_Envelope_Struct_Comp"/>
</dbReference>
<reference evidence="5 6" key="1">
    <citation type="journal article" date="2020" name="ISME J.">
        <title>Comparative genomics reveals insights into cyanobacterial evolution and habitat adaptation.</title>
        <authorList>
            <person name="Chen M.Y."/>
            <person name="Teng W.K."/>
            <person name="Zhao L."/>
            <person name="Hu C.X."/>
            <person name="Zhou Y.K."/>
            <person name="Han B.P."/>
            <person name="Song L.R."/>
            <person name="Shu W.S."/>
        </authorList>
    </citation>
    <scope>NUCLEOTIDE SEQUENCE [LARGE SCALE GENOMIC DNA]</scope>
    <source>
        <strain evidence="5 6">FACHB-159</strain>
    </source>
</reference>
<protein>
    <submittedName>
        <fullName evidence="5">Carbohydrate porin</fullName>
    </submittedName>
</protein>
<dbReference type="Pfam" id="PF00395">
    <property type="entry name" value="SLH"/>
    <property type="match status" value="1"/>
</dbReference>
<dbReference type="PANTHER" id="PTHR43308">
    <property type="entry name" value="OUTER MEMBRANE PROTEIN ALPHA-RELATED"/>
    <property type="match status" value="1"/>
</dbReference>
<evidence type="ECO:0000256" key="2">
    <source>
        <dbReference type="RuleBase" id="RU363072"/>
    </source>
</evidence>
<dbReference type="NCBIfam" id="NF033921">
    <property type="entry name" value="por_somb"/>
    <property type="match status" value="1"/>
</dbReference>
<comment type="similarity">
    <text evidence="1 2">Belongs to the OprB family.</text>
</comment>
<dbReference type="EMBL" id="JACJTU010000035">
    <property type="protein sequence ID" value="MBD2737628.1"/>
    <property type="molecule type" value="Genomic_DNA"/>
</dbReference>
<dbReference type="Proteomes" id="UP000637383">
    <property type="component" value="Unassembled WGS sequence"/>
</dbReference>
<dbReference type="RefSeq" id="WP_190958205.1">
    <property type="nucleotide sequence ID" value="NZ_JACJTU010000035.1"/>
</dbReference>
<evidence type="ECO:0000313" key="6">
    <source>
        <dbReference type="Proteomes" id="UP000637383"/>
    </source>
</evidence>
<organism evidence="5 6">
    <name type="scientific">Nostoc paludosum FACHB-159</name>
    <dbReference type="NCBI Taxonomy" id="2692908"/>
    <lineage>
        <taxon>Bacteria</taxon>
        <taxon>Bacillati</taxon>
        <taxon>Cyanobacteriota</taxon>
        <taxon>Cyanophyceae</taxon>
        <taxon>Nostocales</taxon>
        <taxon>Nostocaceae</taxon>
        <taxon>Nostoc</taxon>
    </lineage>
</organism>
<evidence type="ECO:0000313" key="5">
    <source>
        <dbReference type="EMBL" id="MBD2737628.1"/>
    </source>
</evidence>
<feature type="compositionally biased region" description="Polar residues" evidence="3">
    <location>
        <begin position="76"/>
        <end position="99"/>
    </location>
</feature>
<gene>
    <name evidence="5" type="ORF">H6H03_27715</name>
</gene>
<evidence type="ECO:0000259" key="4">
    <source>
        <dbReference type="PROSITE" id="PS51272"/>
    </source>
</evidence>
<dbReference type="Gene3D" id="2.40.160.180">
    <property type="entry name" value="Carbohydrate-selective porin OprB"/>
    <property type="match status" value="1"/>
</dbReference>
<dbReference type="InterPro" id="IPR038673">
    <property type="entry name" value="OprB_sf"/>
</dbReference>
<keyword evidence="6" id="KW-1185">Reference proteome</keyword>
<feature type="region of interest" description="Disordered" evidence="3">
    <location>
        <begin position="75"/>
        <end position="99"/>
    </location>
</feature>
<name>A0ABR8KFH8_9NOSO</name>
<dbReference type="InterPro" id="IPR047684">
    <property type="entry name" value="Por_som-like"/>
</dbReference>
<dbReference type="Pfam" id="PF04966">
    <property type="entry name" value="OprB"/>
    <property type="match status" value="1"/>
</dbReference>
<comment type="caution">
    <text evidence="5">The sequence shown here is derived from an EMBL/GenBank/DDBJ whole genome shotgun (WGS) entry which is preliminary data.</text>
</comment>
<dbReference type="PANTHER" id="PTHR43308:SF1">
    <property type="entry name" value="OUTER MEMBRANE PROTEIN ALPHA"/>
    <property type="match status" value="1"/>
</dbReference>
<proteinExistence type="inferred from homology"/>